<comment type="caution">
    <text evidence="1">The sequence shown here is derived from an EMBL/GenBank/DDBJ whole genome shotgun (WGS) entry which is preliminary data.</text>
</comment>
<accession>A0A9D3UIW3</accession>
<dbReference type="EMBL" id="JAIQCV010000011">
    <property type="protein sequence ID" value="KAH1046042.1"/>
    <property type="molecule type" value="Genomic_DNA"/>
</dbReference>
<dbReference type="PANTHER" id="PTHR46890:SF48">
    <property type="entry name" value="RNA-DIRECTED DNA POLYMERASE"/>
    <property type="match status" value="1"/>
</dbReference>
<dbReference type="PANTHER" id="PTHR46890">
    <property type="entry name" value="NON-LTR RETROLELEMENT REVERSE TRANSCRIPTASE-LIKE PROTEIN-RELATED"/>
    <property type="match status" value="1"/>
</dbReference>
<reference evidence="1 2" key="1">
    <citation type="journal article" date="2021" name="Plant Biotechnol. J.">
        <title>Multi-omics assisted identification of the key and species-specific regulatory components of drought-tolerant mechanisms in Gossypium stocksii.</title>
        <authorList>
            <person name="Yu D."/>
            <person name="Ke L."/>
            <person name="Zhang D."/>
            <person name="Wu Y."/>
            <person name="Sun Y."/>
            <person name="Mei J."/>
            <person name="Sun J."/>
            <person name="Sun Y."/>
        </authorList>
    </citation>
    <scope>NUCLEOTIDE SEQUENCE [LARGE SCALE GENOMIC DNA]</scope>
    <source>
        <strain evidence="2">cv. E1</strain>
        <tissue evidence="1">Leaf</tissue>
    </source>
</reference>
<evidence type="ECO:0008006" key="3">
    <source>
        <dbReference type="Google" id="ProtNLM"/>
    </source>
</evidence>
<keyword evidence="2" id="KW-1185">Reference proteome</keyword>
<dbReference type="InterPro" id="IPR052343">
    <property type="entry name" value="Retrotransposon-Effector_Assoc"/>
</dbReference>
<gene>
    <name evidence="1" type="ORF">J1N35_036826</name>
</gene>
<sequence>MNLKRLGQTILVCVFCRKCWETVKHDLFEVMSEFFTSGKLEKSINSSFITLILKVENPIGTLDFRPICLVSSSYKIVSKVLSRRLREIVGEVVSDTQCAFIKGRQIFDGVLIANELIHSVLKKGGYGVTEALYLVLDKAVELGLIEGFNNVIQGMSFSIRRLRMESRLCFGGTFCVGTGL</sequence>
<name>A0A9D3UIW3_9ROSI</name>
<dbReference type="Proteomes" id="UP000828251">
    <property type="component" value="Unassembled WGS sequence"/>
</dbReference>
<dbReference type="OrthoDB" id="1002463at2759"/>
<dbReference type="AlphaFoldDB" id="A0A9D3UIW3"/>
<organism evidence="1 2">
    <name type="scientific">Gossypium stocksii</name>
    <dbReference type="NCBI Taxonomy" id="47602"/>
    <lineage>
        <taxon>Eukaryota</taxon>
        <taxon>Viridiplantae</taxon>
        <taxon>Streptophyta</taxon>
        <taxon>Embryophyta</taxon>
        <taxon>Tracheophyta</taxon>
        <taxon>Spermatophyta</taxon>
        <taxon>Magnoliopsida</taxon>
        <taxon>eudicotyledons</taxon>
        <taxon>Gunneridae</taxon>
        <taxon>Pentapetalae</taxon>
        <taxon>rosids</taxon>
        <taxon>malvids</taxon>
        <taxon>Malvales</taxon>
        <taxon>Malvaceae</taxon>
        <taxon>Malvoideae</taxon>
        <taxon>Gossypium</taxon>
    </lineage>
</organism>
<evidence type="ECO:0000313" key="1">
    <source>
        <dbReference type="EMBL" id="KAH1046042.1"/>
    </source>
</evidence>
<protein>
    <recommendedName>
        <fullName evidence="3">Reverse transcriptase domain-containing protein</fullName>
    </recommendedName>
</protein>
<proteinExistence type="predicted"/>
<evidence type="ECO:0000313" key="2">
    <source>
        <dbReference type="Proteomes" id="UP000828251"/>
    </source>
</evidence>